<organism evidence="1">
    <name type="scientific">Culex pipiens</name>
    <name type="common">House mosquito</name>
    <dbReference type="NCBI Taxonomy" id="7175"/>
    <lineage>
        <taxon>Eukaryota</taxon>
        <taxon>Metazoa</taxon>
        <taxon>Ecdysozoa</taxon>
        <taxon>Arthropoda</taxon>
        <taxon>Hexapoda</taxon>
        <taxon>Insecta</taxon>
        <taxon>Pterygota</taxon>
        <taxon>Neoptera</taxon>
        <taxon>Endopterygota</taxon>
        <taxon>Diptera</taxon>
        <taxon>Nematocera</taxon>
        <taxon>Culicoidea</taxon>
        <taxon>Culicidae</taxon>
        <taxon>Culicinae</taxon>
        <taxon>Culicini</taxon>
        <taxon>Culex</taxon>
        <taxon>Culex</taxon>
    </lineage>
</organism>
<reference evidence="1" key="1">
    <citation type="submission" date="2021-05" db="EMBL/GenBank/DDBJ databases">
        <authorList>
            <person name="Alioto T."/>
            <person name="Alioto T."/>
            <person name="Gomez Garrido J."/>
        </authorList>
    </citation>
    <scope>NUCLEOTIDE SEQUENCE</scope>
</reference>
<evidence type="ECO:0000313" key="1">
    <source>
        <dbReference type="EMBL" id="CAG6557956.1"/>
    </source>
</evidence>
<dbReference type="EMBL" id="HBUE01153818">
    <property type="protein sequence ID" value="CAG6506640.1"/>
    <property type="molecule type" value="Transcribed_RNA"/>
</dbReference>
<dbReference type="AlphaFoldDB" id="A0A8D8IUS5"/>
<sequence>MFFVPHAIPRGHKTKEALCKPFRSKILNPLPENPVPRARHHYNPVHVPTATVVTAFCAEGGKILIARNHLFFFCWTFFFSFEIAKKKHTLLRSDPNLTEVAN</sequence>
<proteinExistence type="predicted"/>
<name>A0A8D8IUS5_CULPI</name>
<dbReference type="EMBL" id="HBUE01258860">
    <property type="protein sequence ID" value="CAG6557956.1"/>
    <property type="molecule type" value="Transcribed_RNA"/>
</dbReference>
<protein>
    <submittedName>
        <fullName evidence="1">(northern house mosquito) hypothetical protein</fullName>
    </submittedName>
</protein>
<accession>A0A8D8IUS5</accession>